<evidence type="ECO:0000256" key="4">
    <source>
        <dbReference type="ARBA" id="ARBA00022695"/>
    </source>
</evidence>
<sequence>MTDRYHNVELSVLSKGLYLILCDIIGPQCIVKLRRLKWNLYESFQSCDTLYHGTFIPSGSMAEGFSFKSSDTDTMHVYKNIKVLNSNLSHISNITGDHTVLIMETENVPPGFTLLRCDKFSPIFGIAVHIANKMYFSSKVVREVCYPYKMAYLHGPCKSMSYLGKEMDFAPTLQCTVWPREAMPFIHRSLLHGWPCYDVLTDRPYGYTDICNDGCLLVPINSKQHTCSEFVDLEWRISFSLAEKKLIHSMNHCQFLCYGLMKILLNDVLKKLPEVGELLCSYFMKTAVFWEISEFKYNWSQNNLIVKFWNVFRRIMKWVSTRYCPNFFIPQHNMFLGKIYGRQQRHLMMRLGALYDEGYMCLLRCSSLDPMYSFVIHNPYVIQHMPSNEELYVHQSSLVEQRIATIISFLHAFPNDNTIPVLINLLQNTASLIPSSDEETVAIRLRFNSVLQRIAMGLISFISRSKQSRFSNKLKFYFERASHSILRRTKTTLSYNTILCAVFLYRNAEYEKTIEIVNHIKQKLLRQPFTYTWDFDKNFIAECREHGLSYDEIVKSFILNHYIYDHHNFIEELYLEDHAATENFGKNPHVLISPFVFLNFLLILCHTKLNETNTRQEVLCELRTLVSSDNGYHIDSKCVVISWEILGICQQICGDYRGAYQSYLKALKDELCYFKQATIVRIITLLYDLNIVHR</sequence>
<keyword evidence="9" id="KW-1185">Reference proteome</keyword>
<dbReference type="PANTHER" id="PTHR10656">
    <property type="entry name" value="CELL FATE DETERMINING PROTEIN MAB21-RELATED"/>
    <property type="match status" value="1"/>
</dbReference>
<dbReference type="GO" id="GO:0046872">
    <property type="term" value="F:metal ion binding"/>
    <property type="evidence" value="ECO:0007669"/>
    <property type="project" value="UniProtKB-KW"/>
</dbReference>
<dbReference type="Pfam" id="PF20266">
    <property type="entry name" value="Mab-21_C"/>
    <property type="match status" value="1"/>
</dbReference>
<accession>A0AA89CBS8</accession>
<keyword evidence="3" id="KW-0808">Transferase</keyword>
<dbReference type="Proteomes" id="UP001186944">
    <property type="component" value="Unassembled WGS sequence"/>
</dbReference>
<protein>
    <recommendedName>
        <fullName evidence="7">Mab-21-like HhH/H2TH-like domain-containing protein</fullName>
    </recommendedName>
</protein>
<gene>
    <name evidence="8" type="ORF">FSP39_001415</name>
</gene>
<evidence type="ECO:0000256" key="5">
    <source>
        <dbReference type="ARBA" id="ARBA00022723"/>
    </source>
</evidence>
<reference evidence="8" key="1">
    <citation type="submission" date="2019-08" db="EMBL/GenBank/DDBJ databases">
        <title>The improved chromosome-level genome for the pearl oyster Pinctada fucata martensii using PacBio sequencing and Hi-C.</title>
        <authorList>
            <person name="Zheng Z."/>
        </authorList>
    </citation>
    <scope>NUCLEOTIDE SEQUENCE</scope>
    <source>
        <strain evidence="8">ZZ-2019</strain>
        <tissue evidence="8">Adductor muscle</tissue>
    </source>
</reference>
<name>A0AA89CBS8_PINIB</name>
<dbReference type="InterPro" id="IPR046906">
    <property type="entry name" value="Mab-21_HhH/H2TH-like"/>
</dbReference>
<evidence type="ECO:0000256" key="6">
    <source>
        <dbReference type="ARBA" id="ARBA00022842"/>
    </source>
</evidence>
<dbReference type="SMART" id="SM01265">
    <property type="entry name" value="Mab-21"/>
    <property type="match status" value="1"/>
</dbReference>
<dbReference type="GO" id="GO:0016779">
    <property type="term" value="F:nucleotidyltransferase activity"/>
    <property type="evidence" value="ECO:0007669"/>
    <property type="project" value="UniProtKB-KW"/>
</dbReference>
<evidence type="ECO:0000256" key="3">
    <source>
        <dbReference type="ARBA" id="ARBA00022679"/>
    </source>
</evidence>
<dbReference type="Gene3D" id="1.10.1410.40">
    <property type="match status" value="1"/>
</dbReference>
<keyword evidence="6" id="KW-0460">Magnesium</keyword>
<comment type="caution">
    <text evidence="8">The sequence shown here is derived from an EMBL/GenBank/DDBJ whole genome shotgun (WGS) entry which is preliminary data.</text>
</comment>
<evidence type="ECO:0000256" key="1">
    <source>
        <dbReference type="ARBA" id="ARBA00001946"/>
    </source>
</evidence>
<evidence type="ECO:0000313" key="9">
    <source>
        <dbReference type="Proteomes" id="UP001186944"/>
    </source>
</evidence>
<evidence type="ECO:0000256" key="2">
    <source>
        <dbReference type="ARBA" id="ARBA00008307"/>
    </source>
</evidence>
<dbReference type="AlphaFoldDB" id="A0AA89CBS8"/>
<dbReference type="EMBL" id="VSWD01000004">
    <property type="protein sequence ID" value="KAK3104409.1"/>
    <property type="molecule type" value="Genomic_DNA"/>
</dbReference>
<evidence type="ECO:0000313" key="8">
    <source>
        <dbReference type="EMBL" id="KAK3104409.1"/>
    </source>
</evidence>
<proteinExistence type="inferred from homology"/>
<evidence type="ECO:0000259" key="7">
    <source>
        <dbReference type="Pfam" id="PF20266"/>
    </source>
</evidence>
<comment type="similarity">
    <text evidence="2">Belongs to the mab-21 family.</text>
</comment>
<dbReference type="InterPro" id="IPR024810">
    <property type="entry name" value="MAB21L/cGLR"/>
</dbReference>
<keyword evidence="5" id="KW-0479">Metal-binding</keyword>
<dbReference type="PANTHER" id="PTHR10656:SF42">
    <property type="entry name" value="CYCLIC GMP-AMP SYNTHASE-LIKE PROTEIN-RELATED"/>
    <property type="match status" value="1"/>
</dbReference>
<feature type="domain" description="Mab-21-like HhH/H2TH-like" evidence="7">
    <location>
        <begin position="256"/>
        <end position="343"/>
    </location>
</feature>
<organism evidence="8 9">
    <name type="scientific">Pinctada imbricata</name>
    <name type="common">Atlantic pearl-oyster</name>
    <name type="synonym">Pinctada martensii</name>
    <dbReference type="NCBI Taxonomy" id="66713"/>
    <lineage>
        <taxon>Eukaryota</taxon>
        <taxon>Metazoa</taxon>
        <taxon>Spiralia</taxon>
        <taxon>Lophotrochozoa</taxon>
        <taxon>Mollusca</taxon>
        <taxon>Bivalvia</taxon>
        <taxon>Autobranchia</taxon>
        <taxon>Pteriomorphia</taxon>
        <taxon>Pterioida</taxon>
        <taxon>Pterioidea</taxon>
        <taxon>Pteriidae</taxon>
        <taxon>Pinctada</taxon>
    </lineage>
</organism>
<keyword evidence="4" id="KW-0548">Nucleotidyltransferase</keyword>
<comment type="cofactor">
    <cofactor evidence="1">
        <name>Mg(2+)</name>
        <dbReference type="ChEBI" id="CHEBI:18420"/>
    </cofactor>
</comment>